<evidence type="ECO:0000313" key="2">
    <source>
        <dbReference type="Proteomes" id="UP000614350"/>
    </source>
</evidence>
<gene>
    <name evidence="1" type="ORF">HZH66_013151</name>
</gene>
<organism evidence="1 2">
    <name type="scientific">Vespula vulgaris</name>
    <name type="common">Yellow jacket</name>
    <name type="synonym">Wasp</name>
    <dbReference type="NCBI Taxonomy" id="7454"/>
    <lineage>
        <taxon>Eukaryota</taxon>
        <taxon>Metazoa</taxon>
        <taxon>Ecdysozoa</taxon>
        <taxon>Arthropoda</taxon>
        <taxon>Hexapoda</taxon>
        <taxon>Insecta</taxon>
        <taxon>Pterygota</taxon>
        <taxon>Neoptera</taxon>
        <taxon>Endopterygota</taxon>
        <taxon>Hymenoptera</taxon>
        <taxon>Apocrita</taxon>
        <taxon>Aculeata</taxon>
        <taxon>Vespoidea</taxon>
        <taxon>Vespidae</taxon>
        <taxon>Vespinae</taxon>
        <taxon>Vespula</taxon>
    </lineage>
</organism>
<reference evidence="1" key="1">
    <citation type="journal article" date="2020" name="G3 (Bethesda)">
        <title>High-Quality Assemblies for Three Invasive Social Wasps from the &lt;i&gt;Vespula&lt;/i&gt; Genus.</title>
        <authorList>
            <person name="Harrop T.W.R."/>
            <person name="Guhlin J."/>
            <person name="McLaughlin G.M."/>
            <person name="Permina E."/>
            <person name="Stockwell P."/>
            <person name="Gilligan J."/>
            <person name="Le Lec M.F."/>
            <person name="Gruber M.A.M."/>
            <person name="Quinn O."/>
            <person name="Lovegrove M."/>
            <person name="Duncan E.J."/>
            <person name="Remnant E.J."/>
            <person name="Van Eeckhoven J."/>
            <person name="Graham B."/>
            <person name="Knapp R.A."/>
            <person name="Langford K.W."/>
            <person name="Kronenberg Z."/>
            <person name="Press M.O."/>
            <person name="Eacker S.M."/>
            <person name="Wilson-Rankin E.E."/>
            <person name="Purcell J."/>
            <person name="Lester P.J."/>
            <person name="Dearden P.K."/>
        </authorList>
    </citation>
    <scope>NUCLEOTIDE SEQUENCE</scope>
    <source>
        <strain evidence="1">Marl-1</strain>
    </source>
</reference>
<comment type="caution">
    <text evidence="1">The sequence shown here is derived from an EMBL/GenBank/DDBJ whole genome shotgun (WGS) entry which is preliminary data.</text>
</comment>
<dbReference type="EMBL" id="JACSEA010000018">
    <property type="protein sequence ID" value="KAF7382749.1"/>
    <property type="molecule type" value="Genomic_DNA"/>
</dbReference>
<sequence length="139" mass="15649">MKIEIVIDHPLKYLLNEGDINETNKCNGEHNELKFLAADSQGRSGWHHLLQWKVVVNGSKAFYDMVATSTGINVLLSIRKNCNTNVQMVNELALKVGKEVLQFFRSFDAISQKDNEVVPSIVIPSTSIKKYKVKTVVSM</sequence>
<accession>A0A834J6M5</accession>
<evidence type="ECO:0000313" key="1">
    <source>
        <dbReference type="EMBL" id="KAF7382749.1"/>
    </source>
</evidence>
<dbReference type="AlphaFoldDB" id="A0A834J6M5"/>
<dbReference type="Proteomes" id="UP000614350">
    <property type="component" value="Unassembled WGS sequence"/>
</dbReference>
<protein>
    <submittedName>
        <fullName evidence="1">Uncharacterized protein</fullName>
    </submittedName>
</protein>
<proteinExistence type="predicted"/>
<name>A0A834J6M5_VESVU</name>
<keyword evidence="2" id="KW-1185">Reference proteome</keyword>